<evidence type="ECO:0000256" key="2">
    <source>
        <dbReference type="ARBA" id="ARBA00022692"/>
    </source>
</evidence>
<protein>
    <recommendedName>
        <fullName evidence="8">DoxX-like protein</fullName>
    </recommendedName>
</protein>
<dbReference type="AlphaFoldDB" id="A0A6J5CUP2"/>
<dbReference type="Pfam" id="PF13564">
    <property type="entry name" value="DoxX_2"/>
    <property type="match status" value="1"/>
</dbReference>
<feature type="transmembrane region" description="Helical" evidence="5">
    <location>
        <begin position="86"/>
        <end position="106"/>
    </location>
</feature>
<dbReference type="GeneID" id="97045764"/>
<evidence type="ECO:0000313" key="6">
    <source>
        <dbReference type="EMBL" id="CAB3744100.1"/>
    </source>
</evidence>
<accession>A0A6J5CUP2</accession>
<evidence type="ECO:0000256" key="5">
    <source>
        <dbReference type="SAM" id="Phobius"/>
    </source>
</evidence>
<dbReference type="Proteomes" id="UP000494255">
    <property type="component" value="Unassembled WGS sequence"/>
</dbReference>
<keyword evidence="2 5" id="KW-0812">Transmembrane</keyword>
<organism evidence="6 7">
    <name type="scientific">Paraburkholderia sediminicola</name>
    <dbReference type="NCBI Taxonomy" id="458836"/>
    <lineage>
        <taxon>Bacteria</taxon>
        <taxon>Pseudomonadati</taxon>
        <taxon>Pseudomonadota</taxon>
        <taxon>Betaproteobacteria</taxon>
        <taxon>Burkholderiales</taxon>
        <taxon>Burkholderiaceae</taxon>
        <taxon>Paraburkholderia</taxon>
    </lineage>
</organism>
<feature type="transmembrane region" description="Helical" evidence="5">
    <location>
        <begin position="17"/>
        <end position="39"/>
    </location>
</feature>
<keyword evidence="7" id="KW-1185">Reference proteome</keyword>
<keyword evidence="3 5" id="KW-1133">Transmembrane helix</keyword>
<evidence type="ECO:0000256" key="1">
    <source>
        <dbReference type="ARBA" id="ARBA00004141"/>
    </source>
</evidence>
<evidence type="ECO:0000313" key="7">
    <source>
        <dbReference type="Proteomes" id="UP000494255"/>
    </source>
</evidence>
<evidence type="ECO:0008006" key="8">
    <source>
        <dbReference type="Google" id="ProtNLM"/>
    </source>
</evidence>
<dbReference type="GO" id="GO:0016020">
    <property type="term" value="C:membrane"/>
    <property type="evidence" value="ECO:0007669"/>
    <property type="project" value="UniProtKB-SubCell"/>
</dbReference>
<keyword evidence="4 5" id="KW-0472">Membrane</keyword>
<reference evidence="6 7" key="1">
    <citation type="submission" date="2020-04" db="EMBL/GenBank/DDBJ databases">
        <authorList>
            <person name="De Canck E."/>
        </authorList>
    </citation>
    <scope>NUCLEOTIDE SEQUENCE [LARGE SCALE GENOMIC DNA]</scope>
    <source>
        <strain evidence="6 7">LMG 24238</strain>
    </source>
</reference>
<sequence>MNATTNPPLVTGKLLRIALWVAQVLLAVAFCGAGLTKLLTPIPQLSHMMPWTGTLPETFVRFIALVDLAGGLGILLPSLTRIRPGLSVLAALGCVALQVLAIGFHLSRGEASVLPLNFVLLPLSAFVLWGRSKRAPIAART</sequence>
<evidence type="ECO:0000256" key="4">
    <source>
        <dbReference type="ARBA" id="ARBA00023136"/>
    </source>
</evidence>
<feature type="transmembrane region" description="Helical" evidence="5">
    <location>
        <begin position="112"/>
        <end position="130"/>
    </location>
</feature>
<name>A0A6J5CUP2_9BURK</name>
<gene>
    <name evidence="6" type="ORF">LMG24238_07211</name>
</gene>
<dbReference type="RefSeq" id="WP_175054599.1">
    <property type="nucleotide sequence ID" value="NZ_CADIKC010000017.1"/>
</dbReference>
<feature type="transmembrane region" description="Helical" evidence="5">
    <location>
        <begin position="59"/>
        <end position="79"/>
    </location>
</feature>
<dbReference type="InterPro" id="IPR032808">
    <property type="entry name" value="DoxX"/>
</dbReference>
<comment type="subcellular location">
    <subcellularLocation>
        <location evidence="1">Membrane</location>
        <topology evidence="1">Multi-pass membrane protein</topology>
    </subcellularLocation>
</comment>
<proteinExistence type="predicted"/>
<evidence type="ECO:0000256" key="3">
    <source>
        <dbReference type="ARBA" id="ARBA00022989"/>
    </source>
</evidence>
<dbReference type="EMBL" id="CADIKC010000017">
    <property type="protein sequence ID" value="CAB3744100.1"/>
    <property type="molecule type" value="Genomic_DNA"/>
</dbReference>